<keyword evidence="3" id="KW-1185">Reference proteome</keyword>
<reference evidence="2 3" key="1">
    <citation type="submission" date="2019-03" db="EMBL/GenBank/DDBJ databases">
        <title>Genomic Encyclopedia of Type Strains, Phase III (KMG-III): the genomes of soil and plant-associated and newly described type strains.</title>
        <authorList>
            <person name="Whitman W."/>
        </authorList>
    </citation>
    <scope>NUCLEOTIDE SEQUENCE [LARGE SCALE GENOMIC DNA]</scope>
    <source>
        <strain evidence="2 3">CGMCC 1.7660</strain>
    </source>
</reference>
<organism evidence="2 3">
    <name type="scientific">Dongia mobilis</name>
    <dbReference type="NCBI Taxonomy" id="578943"/>
    <lineage>
        <taxon>Bacteria</taxon>
        <taxon>Pseudomonadati</taxon>
        <taxon>Pseudomonadota</taxon>
        <taxon>Alphaproteobacteria</taxon>
        <taxon>Rhodospirillales</taxon>
        <taxon>Dongiaceae</taxon>
        <taxon>Dongia</taxon>
    </lineage>
</organism>
<evidence type="ECO:0000313" key="2">
    <source>
        <dbReference type="EMBL" id="TDQ78895.1"/>
    </source>
</evidence>
<protein>
    <submittedName>
        <fullName evidence="2">Acyl-CoA:6-aminopenicillanic acid acyl transferase</fullName>
    </submittedName>
</protein>
<keyword evidence="2" id="KW-0808">Transferase</keyword>
<dbReference type="Proteomes" id="UP000295783">
    <property type="component" value="Unassembled WGS sequence"/>
</dbReference>
<accession>A0A4V3DDY3</accession>
<dbReference type="EMBL" id="SNYW01000012">
    <property type="protein sequence ID" value="TDQ78895.1"/>
    <property type="molecule type" value="Genomic_DNA"/>
</dbReference>
<dbReference type="PANTHER" id="PTHR34180">
    <property type="entry name" value="PEPTIDASE C45"/>
    <property type="match status" value="1"/>
</dbReference>
<dbReference type="AlphaFoldDB" id="A0A4V3DDY3"/>
<evidence type="ECO:0000259" key="1">
    <source>
        <dbReference type="Pfam" id="PF03417"/>
    </source>
</evidence>
<dbReference type="InterPro" id="IPR005079">
    <property type="entry name" value="Peptidase_C45_hydrolase"/>
</dbReference>
<gene>
    <name evidence="2" type="ORF">A8950_3358</name>
</gene>
<sequence length="354" mass="37996">MSTRVMPDLAALDISGSPYEVGLQLGRFGARITHDYLRHSPAWLGVMAHRADPKLEEMRRLTQTRYAAYWQELQGLADGLDLPFDDVFLWNCRGDIWALAPDGCTTVQIPGDIPGAAHLIAHNEDGDPGLRSHCAIARIAPGGGAGFRSFIYPASLPGHTFAVTDRGLVQTVNNIRAGAGAAGLPRMVLGRAVLDCQDIDDAIALLKAAPRAGAFHFTLAQAGDPRILSIEFTHNQCSVAGVTGADCHANHLVHPRMTGEAQTITASSQARQRRAREMIAKASTGREVDALAILWDQANSTLPIYRAQPDDPDQENTLATAEFVVAEDAVDCRIHERDGSAPVMTFRVPAAAAA</sequence>
<feature type="domain" description="Peptidase C45 hydrolase" evidence="1">
    <location>
        <begin position="119"/>
        <end position="335"/>
    </location>
</feature>
<proteinExistence type="predicted"/>
<dbReference type="GO" id="GO:0016740">
    <property type="term" value="F:transferase activity"/>
    <property type="evidence" value="ECO:0007669"/>
    <property type="project" value="UniProtKB-KW"/>
</dbReference>
<dbReference type="Gene3D" id="3.60.60.10">
    <property type="entry name" value="Penicillin V Acylase, Chain A"/>
    <property type="match status" value="1"/>
</dbReference>
<dbReference type="PANTHER" id="PTHR34180:SF1">
    <property type="entry name" value="BETA-ALANYL-DOPAMINE_CARCININE HYDROLASE"/>
    <property type="match status" value="1"/>
</dbReference>
<dbReference type="InterPro" id="IPR047794">
    <property type="entry name" value="C45_proenzyme-like"/>
</dbReference>
<dbReference type="NCBIfam" id="NF040521">
    <property type="entry name" value="C45_proenzyme"/>
    <property type="match status" value="1"/>
</dbReference>
<comment type="caution">
    <text evidence="2">The sequence shown here is derived from an EMBL/GenBank/DDBJ whole genome shotgun (WGS) entry which is preliminary data.</text>
</comment>
<name>A0A4V3DDY3_9PROT</name>
<evidence type="ECO:0000313" key="3">
    <source>
        <dbReference type="Proteomes" id="UP000295783"/>
    </source>
</evidence>
<dbReference type="InterPro" id="IPR047801">
    <property type="entry name" value="Peptidase_C45"/>
</dbReference>
<dbReference type="Pfam" id="PF03417">
    <property type="entry name" value="AAT"/>
    <property type="match status" value="1"/>
</dbReference>